<proteinExistence type="predicted"/>
<dbReference type="RefSeq" id="WP_305471645.1">
    <property type="nucleotide sequence ID" value="NZ_JAUYVT010000004.1"/>
</dbReference>
<reference evidence="1" key="1">
    <citation type="submission" date="2023-07" db="EMBL/GenBank/DDBJ databases">
        <title>Genome content predicts the carbon catabolic preferences of heterotrophic bacteria.</title>
        <authorList>
            <person name="Gralka M."/>
        </authorList>
    </citation>
    <scope>NUCLEOTIDE SEQUENCE</scope>
    <source>
        <strain evidence="1">4G09</strain>
    </source>
</reference>
<keyword evidence="2" id="KW-1185">Reference proteome</keyword>
<protein>
    <recommendedName>
        <fullName evidence="3">PD-(D/E)XK endonuclease-like domain-containing protein</fullName>
    </recommendedName>
</protein>
<dbReference type="Proteomes" id="UP001177212">
    <property type="component" value="Unassembled WGS sequence"/>
</dbReference>
<dbReference type="EMBL" id="JAUYVT010000004">
    <property type="protein sequence ID" value="MDP2564366.1"/>
    <property type="molecule type" value="Genomic_DNA"/>
</dbReference>
<evidence type="ECO:0008006" key="3">
    <source>
        <dbReference type="Google" id="ProtNLM"/>
    </source>
</evidence>
<name>A0ABT9FD20_9GAMM</name>
<comment type="caution">
    <text evidence="1">The sequence shown here is derived from an EMBL/GenBank/DDBJ whole genome shotgun (WGS) entry which is preliminary data.</text>
</comment>
<organism evidence="1 2">
    <name type="scientific">Pseudoalteromonas marina</name>
    <dbReference type="NCBI Taxonomy" id="267375"/>
    <lineage>
        <taxon>Bacteria</taxon>
        <taxon>Pseudomonadati</taxon>
        <taxon>Pseudomonadota</taxon>
        <taxon>Gammaproteobacteria</taxon>
        <taxon>Alteromonadales</taxon>
        <taxon>Pseudoalteromonadaceae</taxon>
        <taxon>Pseudoalteromonas</taxon>
    </lineage>
</organism>
<evidence type="ECO:0000313" key="1">
    <source>
        <dbReference type="EMBL" id="MDP2564366.1"/>
    </source>
</evidence>
<accession>A0ABT9FD20</accession>
<evidence type="ECO:0000313" key="2">
    <source>
        <dbReference type="Proteomes" id="UP001177212"/>
    </source>
</evidence>
<sequence length="821" mass="94901">MKTIPEEVIFAASRGVTILCKSHQQVDEIKKNLGNTKCRAATLENWLNFKGKSHLGIEKTLNKNETLLIIKKYLESAENPIENYHLEKTSSTIYEAINQIEYDKEHENIPANKAGDLIKGAIKYINAFCSENKVSTKFKNIKTAHNVDNESLPNKVILYGINLKDTPKLIKEAVERLSTKIETTFIYSNNLSITTGLVTACKTIDDEINQCINFCIEKSQINNTTIAITSPIYSTIKETFFTEYLRKTNNLASVINESINTDTTKTLMNTDIGKQIIAILNDIQLDSAVESEFAFQFILTSIHNTLAKQTIKIESPIEHTLEVDKTENNTPPNYLEREKNDTENNIEYDDEISFDEFEQFSREISEYEYYELDSYDNKSENNEIDEFKNVIQALSKINEYKISPRTFTKNELIEFIKTEFKRTKIKTDSNHKITFKNINDIEELNYDYIWILGSNIENWDNKNKDNPLLSDGSKAEKNHNELISKLKKQCYELILSYSEFADDSPLLPPNQIDMLIPFSADKKLYELKKIRTVETETVIDTYTNKYNFDHENPCHIELLNKFRQCPFRASADFTVKNGNISRWEDERSRIIKLSLTLFWRKFRGSINAKKYNSDYIDSAINKAIKQAAKQIIKSKDEWYVENEIQLVQETVSKNIEQDLKRRFLLTSNATSHTVELNNLFLKIPVDRIELAEEIDSYNKYKHHVCLTNKQTNRNNWQPPSISDFLIPAQTLIQNVKASSELLINKEKSFYQTFGDENSTIPNSYNAKNPNISYKQMTEFWKAEISGALDLLQSGFAINQPDKPSTCNNCKYKVACRINEST</sequence>
<gene>
    <name evidence="1" type="ORF">Q8W34_06950</name>
</gene>